<dbReference type="InterPro" id="IPR052748">
    <property type="entry name" value="ISR_Activator"/>
</dbReference>
<evidence type="ECO:0000313" key="3">
    <source>
        <dbReference type="Proteomes" id="UP000738325"/>
    </source>
</evidence>
<comment type="caution">
    <text evidence="2">The sequence shown here is derived from an EMBL/GenBank/DDBJ whole genome shotgun (WGS) entry which is preliminary data.</text>
</comment>
<dbReference type="AlphaFoldDB" id="A0A9P6UYD2"/>
<feature type="region of interest" description="Disordered" evidence="1">
    <location>
        <begin position="723"/>
        <end position="745"/>
    </location>
</feature>
<feature type="compositionally biased region" description="Polar residues" evidence="1">
    <location>
        <begin position="676"/>
        <end position="688"/>
    </location>
</feature>
<organism evidence="2 3">
    <name type="scientific">Dissophora globulifera</name>
    <dbReference type="NCBI Taxonomy" id="979702"/>
    <lineage>
        <taxon>Eukaryota</taxon>
        <taxon>Fungi</taxon>
        <taxon>Fungi incertae sedis</taxon>
        <taxon>Mucoromycota</taxon>
        <taxon>Mortierellomycotina</taxon>
        <taxon>Mortierellomycetes</taxon>
        <taxon>Mortierellales</taxon>
        <taxon>Mortierellaceae</taxon>
        <taxon>Dissophora</taxon>
    </lineage>
</organism>
<feature type="region of interest" description="Disordered" evidence="1">
    <location>
        <begin position="198"/>
        <end position="309"/>
    </location>
</feature>
<feature type="region of interest" description="Disordered" evidence="1">
    <location>
        <begin position="763"/>
        <end position="823"/>
    </location>
</feature>
<dbReference type="OrthoDB" id="2402420at2759"/>
<feature type="region of interest" description="Disordered" evidence="1">
    <location>
        <begin position="147"/>
        <end position="177"/>
    </location>
</feature>
<feature type="compositionally biased region" description="Polar residues" evidence="1">
    <location>
        <begin position="806"/>
        <end position="818"/>
    </location>
</feature>
<accession>A0A9P6UYD2</accession>
<feature type="compositionally biased region" description="Pro residues" evidence="1">
    <location>
        <begin position="251"/>
        <end position="261"/>
    </location>
</feature>
<sequence length="1106" mass="120599">MGNPSSPLTPIPTASYPELEVAAFPMDLQVGSFSAYVDQLPLLTSLSIERPRLDQHDAQETVPLVSAPRSKPRPTPIATKPPSRSSSLSLLDTARDSSLLSEDAQENVPQPQSPASSEERSADVGGRDSGIALECWDIRQSHLDATKDLDVKDDHPQESYKTASSDREQLRHTPERRQRCQSMIYSASARVVDVEGSASQLSAEDPSKTAAVATNNTTTSAVEDARPKGRVKRVSSMSFGSAHAGSKVPPVITPDLPPLPPKATAAPAPRTSFFVSPSNQDNDLDTEPRRTDHWLASSSGSSLSSSSSSSASATISLSRATSPSMSSVSTLSQGIPFSNILDLATAKAENITGLYYAKQMHRRSTSCLYSPPDPMITTQGQNMSPQPCADVPHKPVQVRIELDAASPIANHVPHLFSVDHTGVKTFSEEANVPSPARRIRTMTSAETLLPSSHSKMHPGADASPDLVASNTNSVDASTSIPPPRSTLAKGLHRRSHSASHFFHLSSLKHHSPAQFNLALCYEHGQGGVDKDLEKAIHFYQQAADQGHTKASYNIGCICYNQGELSKAMAWFESAGKCSIRGLEMEGADQGSVRAIGTDPSFKFPLPKQATLSHELEDMLLGNLTATSGSFAAYFPAILCLALLCRQGVQTRDGDVILKKDPEQSVELLEKLLHRASSQGHLDSNNSHDNVSEKGRQTQDIFQDCTSSMGVGLSSTSRGCQKLGSDDLSNLHGQPPSPSLLSTSCPSLPLGDRCRDSLRNASAVNQSFSESQPLHERIKRRPTVEDEVDEEMPQTRRPTRTPVQVPERTTTQTLPQDSNGTDDHETWSITLAQQLLRVWRDTKLTAKAASSAEASAEAERKSKRILRHHLLYIINPTLGKNLYNLGVLYDLYLGNTVIAVKCYRAAYHNSLEPAAQETAVDLGSQRHELQQQEWIQRGLVTRINSAWNLGVLLVRRKDWKHAQEWFLRAQQDILLHERQQHQQTCDGKGLDTTALSAVQQGGIGNDKQKTLDARSSKRKSLVNMLPHNQTSLSDSPGKRHAREHGLMMDLSAMAGPNALDRRKGRADEPRSGGEASGERRELPDEGIRTDANKVSWVMRWVESQMGS</sequence>
<dbReference type="EMBL" id="JAAAIP010000056">
    <property type="protein sequence ID" value="KAG0327428.1"/>
    <property type="molecule type" value="Genomic_DNA"/>
</dbReference>
<feature type="compositionally biased region" description="Polar residues" evidence="1">
    <location>
        <begin position="468"/>
        <end position="479"/>
    </location>
</feature>
<protein>
    <submittedName>
        <fullName evidence="2">Uncharacterized protein</fullName>
    </submittedName>
</protein>
<feature type="compositionally biased region" description="Polar residues" evidence="1">
    <location>
        <begin position="107"/>
        <end position="116"/>
    </location>
</feature>
<feature type="compositionally biased region" description="Low complexity" evidence="1">
    <location>
        <begin position="295"/>
        <end position="309"/>
    </location>
</feature>
<dbReference type="Pfam" id="PF08238">
    <property type="entry name" value="Sel1"/>
    <property type="match status" value="3"/>
</dbReference>
<proteinExistence type="predicted"/>
<dbReference type="InterPro" id="IPR011990">
    <property type="entry name" value="TPR-like_helical_dom_sf"/>
</dbReference>
<name>A0A9P6UYD2_9FUNG</name>
<feature type="region of interest" description="Disordered" evidence="1">
    <location>
        <begin position="1000"/>
        <end position="1039"/>
    </location>
</feature>
<feature type="region of interest" description="Disordered" evidence="1">
    <location>
        <begin position="50"/>
        <end position="126"/>
    </location>
</feature>
<evidence type="ECO:0000256" key="1">
    <source>
        <dbReference type="SAM" id="MobiDB-lite"/>
    </source>
</evidence>
<dbReference type="SUPFAM" id="SSF81901">
    <property type="entry name" value="HCP-like"/>
    <property type="match status" value="1"/>
</dbReference>
<feature type="compositionally biased region" description="Low complexity" evidence="1">
    <location>
        <begin position="209"/>
        <end position="222"/>
    </location>
</feature>
<dbReference type="PANTHER" id="PTHR45011:SF1">
    <property type="entry name" value="DAP3-BINDING CELL DEATH ENHANCER 1"/>
    <property type="match status" value="1"/>
</dbReference>
<feature type="compositionally biased region" description="Basic and acidic residues" evidence="1">
    <location>
        <begin position="1058"/>
        <end position="1088"/>
    </location>
</feature>
<dbReference type="SUPFAM" id="SSF48452">
    <property type="entry name" value="TPR-like"/>
    <property type="match status" value="1"/>
</dbReference>
<feature type="region of interest" description="Disordered" evidence="1">
    <location>
        <begin position="676"/>
        <end position="696"/>
    </location>
</feature>
<feature type="compositionally biased region" description="Basic and acidic residues" evidence="1">
    <location>
        <begin position="117"/>
        <end position="126"/>
    </location>
</feature>
<feature type="region of interest" description="Disordered" evidence="1">
    <location>
        <begin position="1053"/>
        <end position="1088"/>
    </location>
</feature>
<feature type="compositionally biased region" description="Low complexity" evidence="1">
    <location>
        <begin position="83"/>
        <end position="101"/>
    </location>
</feature>
<keyword evidence="3" id="KW-1185">Reference proteome</keyword>
<dbReference type="Gene3D" id="1.25.40.10">
    <property type="entry name" value="Tetratricopeptide repeat domain"/>
    <property type="match status" value="1"/>
</dbReference>
<evidence type="ECO:0000313" key="2">
    <source>
        <dbReference type="EMBL" id="KAG0327428.1"/>
    </source>
</evidence>
<gene>
    <name evidence="2" type="ORF">BGZ99_007648</name>
</gene>
<reference evidence="2" key="1">
    <citation type="journal article" date="2020" name="Fungal Divers.">
        <title>Resolving the Mortierellaceae phylogeny through synthesis of multi-gene phylogenetics and phylogenomics.</title>
        <authorList>
            <person name="Vandepol N."/>
            <person name="Liber J."/>
            <person name="Desiro A."/>
            <person name="Na H."/>
            <person name="Kennedy M."/>
            <person name="Barry K."/>
            <person name="Grigoriev I.V."/>
            <person name="Miller A.N."/>
            <person name="O'Donnell K."/>
            <person name="Stajich J.E."/>
            <person name="Bonito G."/>
        </authorList>
    </citation>
    <scope>NUCLEOTIDE SEQUENCE</scope>
    <source>
        <strain evidence="2">REB-010B</strain>
    </source>
</reference>
<dbReference type="SMART" id="SM00671">
    <property type="entry name" value="SEL1"/>
    <property type="match status" value="2"/>
</dbReference>
<feature type="compositionally biased region" description="Basic and acidic residues" evidence="1">
    <location>
        <begin position="1005"/>
        <end position="1014"/>
    </location>
</feature>
<dbReference type="PANTHER" id="PTHR45011">
    <property type="entry name" value="DAP3-BINDING CELL DEATH ENHANCER 1"/>
    <property type="match status" value="1"/>
</dbReference>
<feature type="compositionally biased region" description="Basic and acidic residues" evidence="1">
    <location>
        <begin position="50"/>
        <end position="59"/>
    </location>
</feature>
<dbReference type="InterPro" id="IPR006597">
    <property type="entry name" value="Sel1-like"/>
</dbReference>
<dbReference type="Proteomes" id="UP000738325">
    <property type="component" value="Unassembled WGS sequence"/>
</dbReference>
<feature type="region of interest" description="Disordered" evidence="1">
    <location>
        <begin position="450"/>
        <end position="488"/>
    </location>
</feature>